<keyword evidence="5" id="KW-1185">Reference proteome</keyword>
<protein>
    <submittedName>
        <fullName evidence="4">GNAT family N-acetyltransferase</fullName>
    </submittedName>
</protein>
<dbReference type="PROSITE" id="PS51186">
    <property type="entry name" value="GNAT"/>
    <property type="match status" value="1"/>
</dbReference>
<gene>
    <name evidence="4" type="ORF">D3H34_03745</name>
</gene>
<dbReference type="CDD" id="cd04301">
    <property type="entry name" value="NAT_SF"/>
    <property type="match status" value="1"/>
</dbReference>
<evidence type="ECO:0000313" key="4">
    <source>
        <dbReference type="EMBL" id="RIX84743.1"/>
    </source>
</evidence>
<evidence type="ECO:0000259" key="3">
    <source>
        <dbReference type="PROSITE" id="PS51186"/>
    </source>
</evidence>
<evidence type="ECO:0000313" key="5">
    <source>
        <dbReference type="Proteomes" id="UP000265619"/>
    </source>
</evidence>
<feature type="domain" description="N-acetyltransferase" evidence="3">
    <location>
        <begin position="166"/>
        <end position="322"/>
    </location>
</feature>
<dbReference type="InterPro" id="IPR011991">
    <property type="entry name" value="ArsR-like_HTH"/>
</dbReference>
<dbReference type="PANTHER" id="PTHR13947:SF37">
    <property type="entry name" value="LD18367P"/>
    <property type="match status" value="1"/>
</dbReference>
<dbReference type="InterPro" id="IPR050769">
    <property type="entry name" value="NAT_camello-type"/>
</dbReference>
<name>A0A9X8D942_9BURK</name>
<feature type="domain" description="HTH marR-type" evidence="2">
    <location>
        <begin position="18"/>
        <end position="152"/>
    </location>
</feature>
<evidence type="ECO:0000259" key="2">
    <source>
        <dbReference type="PROSITE" id="PS50995"/>
    </source>
</evidence>
<dbReference type="InterPro" id="IPR036390">
    <property type="entry name" value="WH_DNA-bd_sf"/>
</dbReference>
<dbReference type="SUPFAM" id="SSF46785">
    <property type="entry name" value="Winged helix' DNA-binding domain"/>
    <property type="match status" value="1"/>
</dbReference>
<dbReference type="AlphaFoldDB" id="A0A9X8D942"/>
<dbReference type="EMBL" id="QXMN01000002">
    <property type="protein sequence ID" value="RIX84743.1"/>
    <property type="molecule type" value="Genomic_DNA"/>
</dbReference>
<proteinExistence type="predicted"/>
<dbReference type="Gene3D" id="1.10.10.10">
    <property type="entry name" value="Winged helix-like DNA-binding domain superfamily/Winged helix DNA-binding domain"/>
    <property type="match status" value="1"/>
</dbReference>
<sequence>MTMATMNASATASASPVDPSAVKAIRQFNRFYTRRIGALDPYLDSDMSLTDVRVLYELAHRETPVASEIGRDLGFDAGYLSRILRRFETQGWLTREPHARDARQSVLRLTEAGHAAFAPLQQKSRDEAAALLAALPPAQQSQLVQAMGTVQSLLDPATPPARPQAVVLRDPAPGDIGWVVQQHGELYAREYGWDHRFEALVAGIASEFLLKFQPEWERCWIAELNGERVGAIFVVRKSATVAQLRMLILSPAARGLGLGGRLVDECIAFARRKGYKKMTLWTNTCLVAARSIYAKRGFQLTHSEPHEGYGQPQVGETWELKL</sequence>
<dbReference type="Pfam" id="PF12802">
    <property type="entry name" value="MarR_2"/>
    <property type="match status" value="1"/>
</dbReference>
<dbReference type="Proteomes" id="UP000265619">
    <property type="component" value="Unassembled WGS sequence"/>
</dbReference>
<dbReference type="PANTHER" id="PTHR13947">
    <property type="entry name" value="GNAT FAMILY N-ACETYLTRANSFERASE"/>
    <property type="match status" value="1"/>
</dbReference>
<dbReference type="InterPro" id="IPR036388">
    <property type="entry name" value="WH-like_DNA-bd_sf"/>
</dbReference>
<dbReference type="InterPro" id="IPR000182">
    <property type="entry name" value="GNAT_dom"/>
</dbReference>
<dbReference type="CDD" id="cd00090">
    <property type="entry name" value="HTH_ARSR"/>
    <property type="match status" value="1"/>
</dbReference>
<keyword evidence="1" id="KW-0808">Transferase</keyword>
<dbReference type="InterPro" id="IPR000835">
    <property type="entry name" value="HTH_MarR-typ"/>
</dbReference>
<reference evidence="4 5" key="1">
    <citation type="submission" date="2018-09" db="EMBL/GenBank/DDBJ databases">
        <title>Acidovorax cavernicola nov. sp. isolated from Gruta de las Maravillas (Aracena, Spain).</title>
        <authorList>
            <person name="Jurado V."/>
            <person name="Gutierrez-Patricio S."/>
            <person name="Gonzalez-Pimentel J.L."/>
            <person name="Miller A.Z."/>
            <person name="Laiz L."/>
            <person name="Saiz-Jimenez C."/>
        </authorList>
    </citation>
    <scope>NUCLEOTIDE SEQUENCE [LARGE SCALE GENOMIC DNA]</scope>
    <source>
        <strain evidence="4 5">1011MAR4D40.2</strain>
    </source>
</reference>
<evidence type="ECO:0000256" key="1">
    <source>
        <dbReference type="ARBA" id="ARBA00022679"/>
    </source>
</evidence>
<dbReference type="InterPro" id="IPR016181">
    <property type="entry name" value="Acyl_CoA_acyltransferase"/>
</dbReference>
<dbReference type="SMART" id="SM00347">
    <property type="entry name" value="HTH_MARR"/>
    <property type="match status" value="1"/>
</dbReference>
<dbReference type="GO" id="GO:0003700">
    <property type="term" value="F:DNA-binding transcription factor activity"/>
    <property type="evidence" value="ECO:0007669"/>
    <property type="project" value="InterPro"/>
</dbReference>
<dbReference type="SUPFAM" id="SSF55729">
    <property type="entry name" value="Acyl-CoA N-acyltransferases (Nat)"/>
    <property type="match status" value="1"/>
</dbReference>
<dbReference type="GO" id="GO:0008080">
    <property type="term" value="F:N-acetyltransferase activity"/>
    <property type="evidence" value="ECO:0007669"/>
    <property type="project" value="InterPro"/>
</dbReference>
<accession>A0A9X8D942</accession>
<dbReference type="Gene3D" id="3.40.630.30">
    <property type="match status" value="1"/>
</dbReference>
<organism evidence="4 5">
    <name type="scientific">Acidovorax cavernicola</name>
    <dbReference type="NCBI Taxonomy" id="1675792"/>
    <lineage>
        <taxon>Bacteria</taxon>
        <taxon>Pseudomonadati</taxon>
        <taxon>Pseudomonadota</taxon>
        <taxon>Betaproteobacteria</taxon>
        <taxon>Burkholderiales</taxon>
        <taxon>Comamonadaceae</taxon>
        <taxon>Acidovorax</taxon>
    </lineage>
</organism>
<dbReference type="PROSITE" id="PS50995">
    <property type="entry name" value="HTH_MARR_2"/>
    <property type="match status" value="1"/>
</dbReference>
<comment type="caution">
    <text evidence="4">The sequence shown here is derived from an EMBL/GenBank/DDBJ whole genome shotgun (WGS) entry which is preliminary data.</text>
</comment>
<dbReference type="Pfam" id="PF00583">
    <property type="entry name" value="Acetyltransf_1"/>
    <property type="match status" value="1"/>
</dbReference>
<dbReference type="OrthoDB" id="273614at2"/>